<keyword evidence="2" id="KW-0378">Hydrolase</keyword>
<sequence length="381" mass="43549">SYQNSRFTRDEQRKIPELKIPTNFSSLGIREPICQALENKFNIRKPTECQASLIPNILRGKDVLIRDITGSGKTFGIALALLNKTRNQQTYDGRSSRIGKPCITSLLVVPSRELAHQIENWIRVLLSNTGLPLKPVIQAVVRADPQEEHQQLDNLENIPPHILVGTATRLHDLANDGYLNFRSLKTFVLDEADHLLRLPPKHATLKKIQSRQIHPKPAELLTQHVFSQVRPQIVVSSATLNRALRYYFKDNKYSEDPVFIDVSKGTLSPSTIEHHCLLISTKEIKNITSAEFHWYNPFTDSHLPELKEDIRDDDDLMLDSLVGTFEFENVKCGIIFVNNQIKLPNLIKRLLKYGVEAKELENSHLNQEETKCKLFVAHEFT</sequence>
<evidence type="ECO:0000256" key="4">
    <source>
        <dbReference type="ARBA" id="ARBA00022840"/>
    </source>
</evidence>
<dbReference type="CDD" id="cd00268">
    <property type="entry name" value="DEADc"/>
    <property type="match status" value="1"/>
</dbReference>
<feature type="non-terminal residue" evidence="8">
    <location>
        <position position="381"/>
    </location>
</feature>
<dbReference type="SUPFAM" id="SSF52540">
    <property type="entry name" value="P-loop containing nucleoside triphosphate hydrolases"/>
    <property type="match status" value="1"/>
</dbReference>
<accession>A0A9N9NLE5</accession>
<name>A0A9N9NLE5_9GLOM</name>
<dbReference type="PANTHER" id="PTHR47960">
    <property type="entry name" value="DEAD-BOX ATP-DEPENDENT RNA HELICASE 50"/>
    <property type="match status" value="1"/>
</dbReference>
<dbReference type="GO" id="GO:0005524">
    <property type="term" value="F:ATP binding"/>
    <property type="evidence" value="ECO:0007669"/>
    <property type="project" value="UniProtKB-KW"/>
</dbReference>
<evidence type="ECO:0000256" key="5">
    <source>
        <dbReference type="PROSITE-ProRule" id="PRU00552"/>
    </source>
</evidence>
<organism evidence="8 9">
    <name type="scientific">Acaulospora morrowiae</name>
    <dbReference type="NCBI Taxonomy" id="94023"/>
    <lineage>
        <taxon>Eukaryota</taxon>
        <taxon>Fungi</taxon>
        <taxon>Fungi incertae sedis</taxon>
        <taxon>Mucoromycota</taxon>
        <taxon>Glomeromycotina</taxon>
        <taxon>Glomeromycetes</taxon>
        <taxon>Diversisporales</taxon>
        <taxon>Acaulosporaceae</taxon>
        <taxon>Acaulospora</taxon>
    </lineage>
</organism>
<keyword evidence="1" id="KW-0547">Nucleotide-binding</keyword>
<evidence type="ECO:0000256" key="2">
    <source>
        <dbReference type="ARBA" id="ARBA00022801"/>
    </source>
</evidence>
<dbReference type="EMBL" id="CAJVPV010030080">
    <property type="protein sequence ID" value="CAG8740044.1"/>
    <property type="molecule type" value="Genomic_DNA"/>
</dbReference>
<protein>
    <submittedName>
        <fullName evidence="8">1431_t:CDS:1</fullName>
    </submittedName>
</protein>
<feature type="domain" description="Helicase ATP-binding" evidence="6">
    <location>
        <begin position="54"/>
        <end position="258"/>
    </location>
</feature>
<gene>
    <name evidence="8" type="ORF">AMORRO_LOCUS14649</name>
</gene>
<evidence type="ECO:0000256" key="1">
    <source>
        <dbReference type="ARBA" id="ARBA00022741"/>
    </source>
</evidence>
<keyword evidence="3" id="KW-0347">Helicase</keyword>
<dbReference type="InterPro" id="IPR044742">
    <property type="entry name" value="DEAD/DEAH_RhlB"/>
</dbReference>
<evidence type="ECO:0000256" key="3">
    <source>
        <dbReference type="ARBA" id="ARBA00022806"/>
    </source>
</evidence>
<dbReference type="GO" id="GO:0003724">
    <property type="term" value="F:RNA helicase activity"/>
    <property type="evidence" value="ECO:0007669"/>
    <property type="project" value="InterPro"/>
</dbReference>
<dbReference type="Proteomes" id="UP000789342">
    <property type="component" value="Unassembled WGS sequence"/>
</dbReference>
<evidence type="ECO:0000313" key="8">
    <source>
        <dbReference type="EMBL" id="CAG8740044.1"/>
    </source>
</evidence>
<dbReference type="InterPro" id="IPR014014">
    <property type="entry name" value="RNA_helicase_DEAD_Q_motif"/>
</dbReference>
<evidence type="ECO:0000259" key="6">
    <source>
        <dbReference type="PROSITE" id="PS51192"/>
    </source>
</evidence>
<keyword evidence="4" id="KW-0067">ATP-binding</keyword>
<dbReference type="GO" id="GO:0016787">
    <property type="term" value="F:hydrolase activity"/>
    <property type="evidence" value="ECO:0007669"/>
    <property type="project" value="UniProtKB-KW"/>
</dbReference>
<comment type="caution">
    <text evidence="8">The sequence shown here is derived from an EMBL/GenBank/DDBJ whole genome shotgun (WGS) entry which is preliminary data.</text>
</comment>
<evidence type="ECO:0000313" key="9">
    <source>
        <dbReference type="Proteomes" id="UP000789342"/>
    </source>
</evidence>
<dbReference type="PROSITE" id="PS51195">
    <property type="entry name" value="Q_MOTIF"/>
    <property type="match status" value="1"/>
</dbReference>
<dbReference type="Gene3D" id="3.40.50.300">
    <property type="entry name" value="P-loop containing nucleotide triphosphate hydrolases"/>
    <property type="match status" value="1"/>
</dbReference>
<dbReference type="OrthoDB" id="10256233at2759"/>
<dbReference type="InterPro" id="IPR014001">
    <property type="entry name" value="Helicase_ATP-bd"/>
</dbReference>
<feature type="short sequence motif" description="Q motif" evidence="5">
    <location>
        <begin position="22"/>
        <end position="51"/>
    </location>
</feature>
<dbReference type="Pfam" id="PF00270">
    <property type="entry name" value="DEAD"/>
    <property type="match status" value="1"/>
</dbReference>
<dbReference type="AlphaFoldDB" id="A0A9N9NLE5"/>
<dbReference type="GO" id="GO:0003676">
    <property type="term" value="F:nucleic acid binding"/>
    <property type="evidence" value="ECO:0007669"/>
    <property type="project" value="InterPro"/>
</dbReference>
<dbReference type="InterPro" id="IPR011545">
    <property type="entry name" value="DEAD/DEAH_box_helicase_dom"/>
</dbReference>
<dbReference type="PROSITE" id="PS51192">
    <property type="entry name" value="HELICASE_ATP_BIND_1"/>
    <property type="match status" value="1"/>
</dbReference>
<feature type="domain" description="DEAD-box RNA helicase Q" evidence="7">
    <location>
        <begin position="22"/>
        <end position="51"/>
    </location>
</feature>
<reference evidence="8" key="1">
    <citation type="submission" date="2021-06" db="EMBL/GenBank/DDBJ databases">
        <authorList>
            <person name="Kallberg Y."/>
            <person name="Tangrot J."/>
            <person name="Rosling A."/>
        </authorList>
    </citation>
    <scope>NUCLEOTIDE SEQUENCE</scope>
    <source>
        <strain evidence="8">CL551</strain>
    </source>
</reference>
<proteinExistence type="predicted"/>
<evidence type="ECO:0000259" key="7">
    <source>
        <dbReference type="PROSITE" id="PS51195"/>
    </source>
</evidence>
<dbReference type="SMART" id="SM00487">
    <property type="entry name" value="DEXDc"/>
    <property type="match status" value="1"/>
</dbReference>
<feature type="non-terminal residue" evidence="8">
    <location>
        <position position="1"/>
    </location>
</feature>
<dbReference type="InterPro" id="IPR027417">
    <property type="entry name" value="P-loop_NTPase"/>
</dbReference>
<keyword evidence="9" id="KW-1185">Reference proteome</keyword>